<evidence type="ECO:0000313" key="3">
    <source>
        <dbReference type="Proteomes" id="UP000243579"/>
    </source>
</evidence>
<accession>A0A1V9YHM4</accession>
<keyword evidence="3" id="KW-1185">Reference proteome</keyword>
<dbReference type="Proteomes" id="UP000243579">
    <property type="component" value="Unassembled WGS sequence"/>
</dbReference>
<comment type="caution">
    <text evidence="2">The sequence shown here is derived from an EMBL/GenBank/DDBJ whole genome shotgun (WGS) entry which is preliminary data.</text>
</comment>
<evidence type="ECO:0000313" key="2">
    <source>
        <dbReference type="EMBL" id="OQR85235.1"/>
    </source>
</evidence>
<reference evidence="2 3" key="1">
    <citation type="journal article" date="2014" name="Genome Biol. Evol.">
        <title>The secreted proteins of Achlya hypogyna and Thraustotheca clavata identify the ancestral oomycete secretome and reveal gene acquisitions by horizontal gene transfer.</title>
        <authorList>
            <person name="Misner I."/>
            <person name="Blouin N."/>
            <person name="Leonard G."/>
            <person name="Richards T.A."/>
            <person name="Lane C.E."/>
        </authorList>
    </citation>
    <scope>NUCLEOTIDE SEQUENCE [LARGE SCALE GENOMIC DNA]</scope>
    <source>
        <strain evidence="2 3">ATCC 48635</strain>
    </source>
</reference>
<feature type="domain" description="DDE-1" evidence="1">
    <location>
        <begin position="7"/>
        <end position="105"/>
    </location>
</feature>
<dbReference type="InterPro" id="IPR004875">
    <property type="entry name" value="DDE_SF_endonuclease_dom"/>
</dbReference>
<organism evidence="2 3">
    <name type="scientific">Achlya hypogyna</name>
    <name type="common">Oomycete</name>
    <name type="synonym">Protoachlya hypogyna</name>
    <dbReference type="NCBI Taxonomy" id="1202772"/>
    <lineage>
        <taxon>Eukaryota</taxon>
        <taxon>Sar</taxon>
        <taxon>Stramenopiles</taxon>
        <taxon>Oomycota</taxon>
        <taxon>Saprolegniomycetes</taxon>
        <taxon>Saprolegniales</taxon>
        <taxon>Achlyaceae</taxon>
        <taxon>Achlya</taxon>
    </lineage>
</organism>
<dbReference type="EMBL" id="JNBR01001736">
    <property type="protein sequence ID" value="OQR85235.1"/>
    <property type="molecule type" value="Genomic_DNA"/>
</dbReference>
<proteinExistence type="predicted"/>
<protein>
    <recommendedName>
        <fullName evidence="1">DDE-1 domain-containing protein</fullName>
    </recommendedName>
</protein>
<gene>
    <name evidence="2" type="ORF">ACHHYP_12059</name>
</gene>
<dbReference type="OrthoDB" id="79237at2759"/>
<evidence type="ECO:0000259" key="1">
    <source>
        <dbReference type="Pfam" id="PF03184"/>
    </source>
</evidence>
<dbReference type="GO" id="GO:0003676">
    <property type="term" value="F:nucleic acid binding"/>
    <property type="evidence" value="ECO:0007669"/>
    <property type="project" value="InterPro"/>
</dbReference>
<name>A0A1V9YHM4_ACHHY</name>
<dbReference type="Pfam" id="PF03184">
    <property type="entry name" value="DDE_1"/>
    <property type="match status" value="1"/>
</dbReference>
<sequence>MIEFRENLDEKVLLLWDDFSAYWTPDVVTHAVTIGVLHHRAPPGYTWISQPADVVWNHTLKSAVRRKWVENLRLQLPCTIHPSILAAWVQDAWSSLKTSTIQKGFARCELIPPVTTLLEDDKGRCRAMDNELLETLVGLKVADHVQATTTFSLKAKPVSAMK</sequence>
<dbReference type="AlphaFoldDB" id="A0A1V9YHM4"/>